<keyword evidence="2 5" id="KW-0812">Transmembrane</keyword>
<dbReference type="AlphaFoldDB" id="A0AAJ3YZZ3"/>
<dbReference type="GeneID" id="82852718"/>
<evidence type="ECO:0000313" key="8">
    <source>
        <dbReference type="Proteomes" id="UP000288675"/>
    </source>
</evidence>
<sequence>MEATIETAKEKKPFLIGLITSPAKQFERMRERPAIWLPMIITAVLSALAAYLVISKSAIFGQEDLNTVRSTAIIVRNIFQSVIFFVIGALVLWLLAKIGGGKTNFITMLSLCVFVNFIPAIRDIIISVIYYMTGSGVVFSVTSLDGLIPAEEPLATVLNVCDIFTIWSFALTAIGLQKAGGSSKRGAWIGVAALFILKLLLAYLYGMLLLLIANLPN</sequence>
<dbReference type="Pfam" id="PF04893">
    <property type="entry name" value="Yip1"/>
    <property type="match status" value="1"/>
</dbReference>
<feature type="transmembrane region" description="Helical" evidence="5">
    <location>
        <begin position="108"/>
        <end position="133"/>
    </location>
</feature>
<feature type="transmembrane region" description="Helical" evidence="5">
    <location>
        <begin position="153"/>
        <end position="176"/>
    </location>
</feature>
<evidence type="ECO:0000256" key="4">
    <source>
        <dbReference type="ARBA" id="ARBA00023136"/>
    </source>
</evidence>
<reference evidence="7 8" key="1">
    <citation type="submission" date="2019-01" db="EMBL/GenBank/DDBJ databases">
        <title>Genome sequence of Bacillus glycinifermentans SRCM103574.</title>
        <authorList>
            <person name="Kong H.-J."/>
            <person name="Jeong S.-Y."/>
            <person name="Jeong D.-Y."/>
        </authorList>
    </citation>
    <scope>NUCLEOTIDE SEQUENCE [LARGE SCALE GENOMIC DNA]</scope>
    <source>
        <strain evidence="7 8">SRCM103574</strain>
    </source>
</reference>
<name>A0AAJ3YZZ3_9BACI</name>
<evidence type="ECO:0000259" key="6">
    <source>
        <dbReference type="Pfam" id="PF04893"/>
    </source>
</evidence>
<dbReference type="EMBL" id="CP035232">
    <property type="protein sequence ID" value="QAT64940.1"/>
    <property type="molecule type" value="Genomic_DNA"/>
</dbReference>
<organism evidence="7 8">
    <name type="scientific">Bacillus glycinifermentans</name>
    <dbReference type="NCBI Taxonomy" id="1664069"/>
    <lineage>
        <taxon>Bacteria</taxon>
        <taxon>Bacillati</taxon>
        <taxon>Bacillota</taxon>
        <taxon>Bacilli</taxon>
        <taxon>Bacillales</taxon>
        <taxon>Bacillaceae</taxon>
        <taxon>Bacillus</taxon>
    </lineage>
</organism>
<gene>
    <name evidence="7" type="ORF">EQZ20_08490</name>
</gene>
<feature type="transmembrane region" description="Helical" evidence="5">
    <location>
        <begin position="34"/>
        <end position="54"/>
    </location>
</feature>
<dbReference type="Proteomes" id="UP000288675">
    <property type="component" value="Chromosome"/>
</dbReference>
<dbReference type="GO" id="GO:0016020">
    <property type="term" value="C:membrane"/>
    <property type="evidence" value="ECO:0007669"/>
    <property type="project" value="UniProtKB-SubCell"/>
</dbReference>
<evidence type="ECO:0000256" key="1">
    <source>
        <dbReference type="ARBA" id="ARBA00004141"/>
    </source>
</evidence>
<keyword evidence="3 5" id="KW-1133">Transmembrane helix</keyword>
<dbReference type="InterPro" id="IPR006977">
    <property type="entry name" value="Yip1_dom"/>
</dbReference>
<feature type="domain" description="Yip1" evidence="6">
    <location>
        <begin position="16"/>
        <end position="202"/>
    </location>
</feature>
<protein>
    <submittedName>
        <fullName evidence="7">YIP1 family protein</fullName>
    </submittedName>
</protein>
<evidence type="ECO:0000256" key="5">
    <source>
        <dbReference type="SAM" id="Phobius"/>
    </source>
</evidence>
<evidence type="ECO:0000313" key="7">
    <source>
        <dbReference type="EMBL" id="QAT64940.1"/>
    </source>
</evidence>
<comment type="subcellular location">
    <subcellularLocation>
        <location evidence="1">Membrane</location>
        <topology evidence="1">Multi-pass membrane protein</topology>
    </subcellularLocation>
</comment>
<proteinExistence type="predicted"/>
<feature type="transmembrane region" description="Helical" evidence="5">
    <location>
        <begin position="74"/>
        <end position="96"/>
    </location>
</feature>
<keyword evidence="4 5" id="KW-0472">Membrane</keyword>
<feature type="transmembrane region" description="Helical" evidence="5">
    <location>
        <begin position="188"/>
        <end position="213"/>
    </location>
</feature>
<evidence type="ECO:0000256" key="2">
    <source>
        <dbReference type="ARBA" id="ARBA00022692"/>
    </source>
</evidence>
<dbReference type="RefSeq" id="WP_046132249.1">
    <property type="nucleotide sequence ID" value="NZ_CP035232.1"/>
</dbReference>
<dbReference type="KEGG" id="bgy:BGLY_1645"/>
<evidence type="ECO:0000256" key="3">
    <source>
        <dbReference type="ARBA" id="ARBA00022989"/>
    </source>
</evidence>
<accession>A0AAJ3YZZ3</accession>